<sequence length="105" mass="12127">MRVLHIHRAMHTHILIEEVCFGCFHITVSETPCISLHSTTCFCVQFRTCRIILFCLDIFILFYDVSPKVAVDGKVPHKMSMRGQYPVYKVMAISWCFLSVQLSIS</sequence>
<reference evidence="1" key="1">
    <citation type="submission" date="2021-08" db="EMBL/GenBank/DDBJ databases">
        <title>WGS assembly of Ceratopteris richardii.</title>
        <authorList>
            <person name="Marchant D.B."/>
            <person name="Chen G."/>
            <person name="Jenkins J."/>
            <person name="Shu S."/>
            <person name="Leebens-Mack J."/>
            <person name="Grimwood J."/>
            <person name="Schmutz J."/>
            <person name="Soltis P."/>
            <person name="Soltis D."/>
            <person name="Chen Z.-H."/>
        </authorList>
    </citation>
    <scope>NUCLEOTIDE SEQUENCE</scope>
    <source>
        <strain evidence="1">Whitten #5841</strain>
        <tissue evidence="1">Leaf</tissue>
    </source>
</reference>
<organism evidence="1 2">
    <name type="scientific">Ceratopteris richardii</name>
    <name type="common">Triangle waterfern</name>
    <dbReference type="NCBI Taxonomy" id="49495"/>
    <lineage>
        <taxon>Eukaryota</taxon>
        <taxon>Viridiplantae</taxon>
        <taxon>Streptophyta</taxon>
        <taxon>Embryophyta</taxon>
        <taxon>Tracheophyta</taxon>
        <taxon>Polypodiopsida</taxon>
        <taxon>Polypodiidae</taxon>
        <taxon>Polypodiales</taxon>
        <taxon>Pteridineae</taxon>
        <taxon>Pteridaceae</taxon>
        <taxon>Parkerioideae</taxon>
        <taxon>Ceratopteris</taxon>
    </lineage>
</organism>
<protein>
    <submittedName>
        <fullName evidence="1">Uncharacterized protein</fullName>
    </submittedName>
</protein>
<evidence type="ECO:0000313" key="1">
    <source>
        <dbReference type="EMBL" id="KAH7435998.1"/>
    </source>
</evidence>
<name>A0A8T2UMP1_CERRI</name>
<comment type="caution">
    <text evidence="1">The sequence shown here is derived from an EMBL/GenBank/DDBJ whole genome shotgun (WGS) entry which is preliminary data.</text>
</comment>
<dbReference type="Proteomes" id="UP000825935">
    <property type="component" value="Chromosome 6"/>
</dbReference>
<dbReference type="EMBL" id="CM035411">
    <property type="protein sequence ID" value="KAH7435998.1"/>
    <property type="molecule type" value="Genomic_DNA"/>
</dbReference>
<gene>
    <name evidence="1" type="ORF">KP509_06G088400</name>
</gene>
<evidence type="ECO:0000313" key="2">
    <source>
        <dbReference type="Proteomes" id="UP000825935"/>
    </source>
</evidence>
<keyword evidence="2" id="KW-1185">Reference proteome</keyword>
<dbReference type="AlphaFoldDB" id="A0A8T2UMP1"/>
<proteinExistence type="predicted"/>
<accession>A0A8T2UMP1</accession>